<proteinExistence type="inferred from homology"/>
<dbReference type="GO" id="GO:0008234">
    <property type="term" value="F:cysteine-type peptidase activity"/>
    <property type="evidence" value="ECO:0007669"/>
    <property type="project" value="UniProtKB-KW"/>
</dbReference>
<gene>
    <name evidence="7" type="ORF">SAMN05443507_13411</name>
</gene>
<dbReference type="SUPFAM" id="SSF118010">
    <property type="entry name" value="TM1457-like"/>
    <property type="match status" value="1"/>
</dbReference>
<reference evidence="8" key="1">
    <citation type="submission" date="2016-11" db="EMBL/GenBank/DDBJ databases">
        <authorList>
            <person name="Varghese N."/>
            <person name="Submissions S."/>
        </authorList>
    </citation>
    <scope>NUCLEOTIDE SEQUENCE [LARGE SCALE GENOMIC DNA]</scope>
    <source>
        <strain evidence="8">USBA-503</strain>
    </source>
</reference>
<dbReference type="Pfam" id="PF04327">
    <property type="entry name" value="Peptidase_Prp"/>
    <property type="match status" value="1"/>
</dbReference>
<sequence length="105" mass="11456">MIKVFVRTSNQQVVSFEIHGHAGFDVNGKDIVCAAVSVLAYNCINSCEVLAGTALHVTDTGQKMSVSIPQNVSKEVCLLISSFVLGIEQICQQYPEYVQIYSIES</sequence>
<keyword evidence="3" id="KW-0378">Hydrolase</keyword>
<dbReference type="STRING" id="1830138.SAMN05443507_13411"/>
<evidence type="ECO:0000256" key="5">
    <source>
        <dbReference type="ARBA" id="ARBA00044503"/>
    </source>
</evidence>
<protein>
    <recommendedName>
        <fullName evidence="6">Ribosomal processing cysteine protease Prp</fullName>
    </recommendedName>
</protein>
<keyword evidence="1" id="KW-0690">Ribosome biogenesis</keyword>
<dbReference type="RefSeq" id="WP_072875262.1">
    <property type="nucleotide sequence ID" value="NZ_FRAF01000034.1"/>
</dbReference>
<dbReference type="InterPro" id="IPR007422">
    <property type="entry name" value="Peptidase_Prp"/>
</dbReference>
<dbReference type="CDD" id="cd16332">
    <property type="entry name" value="Prp-like"/>
    <property type="match status" value="1"/>
</dbReference>
<organism evidence="7 8">
    <name type="scientific">Alicyclobacillus tolerans</name>
    <dbReference type="NCBI Taxonomy" id="90970"/>
    <lineage>
        <taxon>Bacteria</taxon>
        <taxon>Bacillati</taxon>
        <taxon>Bacillota</taxon>
        <taxon>Bacilli</taxon>
        <taxon>Bacillales</taxon>
        <taxon>Alicyclobacillaceae</taxon>
        <taxon>Alicyclobacillus</taxon>
    </lineage>
</organism>
<dbReference type="PANTHER" id="PTHR39178">
    <property type="entry name" value="HYPOTHETICAL RIBOSOME-ASSOCIATED PROTEIN"/>
    <property type="match status" value="1"/>
</dbReference>
<evidence type="ECO:0000256" key="4">
    <source>
        <dbReference type="ARBA" id="ARBA00022807"/>
    </source>
</evidence>
<dbReference type="Gene3D" id="3.30.70.1490">
    <property type="entry name" value="Cysteine protease Prp"/>
    <property type="match status" value="1"/>
</dbReference>
<evidence type="ECO:0000256" key="3">
    <source>
        <dbReference type="ARBA" id="ARBA00022801"/>
    </source>
</evidence>
<dbReference type="OrthoDB" id="48998at2"/>
<dbReference type="AlphaFoldDB" id="A0A1M6XHI9"/>
<keyword evidence="4" id="KW-0788">Thiol protease</keyword>
<evidence type="ECO:0000256" key="6">
    <source>
        <dbReference type="ARBA" id="ARBA00044538"/>
    </source>
</evidence>
<dbReference type="GO" id="GO:0042254">
    <property type="term" value="P:ribosome biogenesis"/>
    <property type="evidence" value="ECO:0007669"/>
    <property type="project" value="UniProtKB-KW"/>
</dbReference>
<dbReference type="Proteomes" id="UP000184016">
    <property type="component" value="Unassembled WGS sequence"/>
</dbReference>
<name>A0A1M6XHI9_9BACL</name>
<dbReference type="GO" id="GO:0006508">
    <property type="term" value="P:proteolysis"/>
    <property type="evidence" value="ECO:0007669"/>
    <property type="project" value="UniProtKB-KW"/>
</dbReference>
<evidence type="ECO:0000256" key="2">
    <source>
        <dbReference type="ARBA" id="ARBA00022670"/>
    </source>
</evidence>
<keyword evidence="8" id="KW-1185">Reference proteome</keyword>
<dbReference type="EMBL" id="FRAF01000034">
    <property type="protein sequence ID" value="SHL05319.1"/>
    <property type="molecule type" value="Genomic_DNA"/>
</dbReference>
<comment type="similarity">
    <text evidence="5">Belongs to the Prp family.</text>
</comment>
<dbReference type="InterPro" id="IPR036764">
    <property type="entry name" value="Peptidase_Prp_sf"/>
</dbReference>
<evidence type="ECO:0000313" key="7">
    <source>
        <dbReference type="EMBL" id="SHL05319.1"/>
    </source>
</evidence>
<evidence type="ECO:0000313" key="8">
    <source>
        <dbReference type="Proteomes" id="UP000184016"/>
    </source>
</evidence>
<evidence type="ECO:0000256" key="1">
    <source>
        <dbReference type="ARBA" id="ARBA00022517"/>
    </source>
</evidence>
<accession>A0A1M6XHI9</accession>
<keyword evidence="2" id="KW-0645">Protease</keyword>
<dbReference type="PANTHER" id="PTHR39178:SF1">
    <property type="entry name" value="RIBOSOMAL-PROCESSING CYSTEINE PROTEASE PRP"/>
    <property type="match status" value="1"/>
</dbReference>